<feature type="region of interest" description="Disordered" evidence="1">
    <location>
        <begin position="128"/>
        <end position="147"/>
    </location>
</feature>
<sequence>MRMPQVSPAAVIRFQNSPRTPPVSLVCSLLSSSWLSCAVRGRRRVLRHLVRRRSGRSTGLSVAALPELGGQDGHVEGGGLDAVGAVVVSRRSPVSGTTAAPVCPATGPRPVVVAVTWNERVSAWPENAASAGSTLTPADPVSDSADYSRAGVSPPVLAMPVLAMPVLAMPVWVGMPVMAPVSWFRAGREPPGGDLVTDGLGRAGGHLELVQLAELGVRRLRGGETEGRGLDGSRLADRLAVRADASRWSRRPVASSPRP</sequence>
<evidence type="ECO:0000256" key="1">
    <source>
        <dbReference type="SAM" id="MobiDB-lite"/>
    </source>
</evidence>
<dbReference type="Proteomes" id="UP000198953">
    <property type="component" value="Unassembled WGS sequence"/>
</dbReference>
<protein>
    <submittedName>
        <fullName evidence="2">Uncharacterized protein</fullName>
    </submittedName>
</protein>
<evidence type="ECO:0000313" key="3">
    <source>
        <dbReference type="Proteomes" id="UP000198953"/>
    </source>
</evidence>
<evidence type="ECO:0000313" key="2">
    <source>
        <dbReference type="EMBL" id="SEN86089.1"/>
    </source>
</evidence>
<dbReference type="AlphaFoldDB" id="A0A1H8JZB0"/>
<gene>
    <name evidence="2" type="ORF">SAMN05660976_08483</name>
</gene>
<keyword evidence="3" id="KW-1185">Reference proteome</keyword>
<name>A0A1H8JZB0_9ACTN</name>
<proteinExistence type="predicted"/>
<organism evidence="2 3">
    <name type="scientific">Nonomuraea pusilla</name>
    <dbReference type="NCBI Taxonomy" id="46177"/>
    <lineage>
        <taxon>Bacteria</taxon>
        <taxon>Bacillati</taxon>
        <taxon>Actinomycetota</taxon>
        <taxon>Actinomycetes</taxon>
        <taxon>Streptosporangiales</taxon>
        <taxon>Streptosporangiaceae</taxon>
        <taxon>Nonomuraea</taxon>
    </lineage>
</organism>
<reference evidence="2 3" key="1">
    <citation type="submission" date="2016-10" db="EMBL/GenBank/DDBJ databases">
        <authorList>
            <person name="de Groot N.N."/>
        </authorList>
    </citation>
    <scope>NUCLEOTIDE SEQUENCE [LARGE SCALE GENOMIC DNA]</scope>
    <source>
        <strain evidence="2 3">DSM 43357</strain>
    </source>
</reference>
<dbReference type="STRING" id="46177.SAMN05660976_08483"/>
<accession>A0A1H8JZB0</accession>
<dbReference type="EMBL" id="FOBF01000045">
    <property type="protein sequence ID" value="SEN86089.1"/>
    <property type="molecule type" value="Genomic_DNA"/>
</dbReference>